<gene>
    <name evidence="1" type="ORF">SBAD_LOCUS3417</name>
</gene>
<keyword evidence="2" id="KW-1185">Reference proteome</keyword>
<evidence type="ECO:0000313" key="3">
    <source>
        <dbReference type="WBParaSite" id="SBAD_0000357601-mRNA-1"/>
    </source>
</evidence>
<protein>
    <submittedName>
        <fullName evidence="3">Transposase</fullName>
    </submittedName>
</protein>
<proteinExistence type="predicted"/>
<organism evidence="3">
    <name type="scientific">Soboliphyme baturini</name>
    <dbReference type="NCBI Taxonomy" id="241478"/>
    <lineage>
        <taxon>Eukaryota</taxon>
        <taxon>Metazoa</taxon>
        <taxon>Ecdysozoa</taxon>
        <taxon>Nematoda</taxon>
        <taxon>Enoplea</taxon>
        <taxon>Dorylaimia</taxon>
        <taxon>Dioctophymatida</taxon>
        <taxon>Dioctophymatoidea</taxon>
        <taxon>Soboliphymatidae</taxon>
        <taxon>Soboliphyme</taxon>
    </lineage>
</organism>
<sequence length="73" mass="8270">MIVEDKSLLKSYLMELQIAKHCPERKGIPISASTVKSRIEDMAEDTENHVIAHVESSAFYSIQFDESTDITNK</sequence>
<evidence type="ECO:0000313" key="1">
    <source>
        <dbReference type="EMBL" id="VDP01086.1"/>
    </source>
</evidence>
<dbReference type="OrthoDB" id="1101576at2759"/>
<evidence type="ECO:0000313" key="2">
    <source>
        <dbReference type="Proteomes" id="UP000270296"/>
    </source>
</evidence>
<reference evidence="1 2" key="2">
    <citation type="submission" date="2018-11" db="EMBL/GenBank/DDBJ databases">
        <authorList>
            <consortium name="Pathogen Informatics"/>
        </authorList>
    </citation>
    <scope>NUCLEOTIDE SEQUENCE [LARGE SCALE GENOMIC DNA]</scope>
</reference>
<dbReference type="EMBL" id="UZAM01007733">
    <property type="protein sequence ID" value="VDP01086.1"/>
    <property type="molecule type" value="Genomic_DNA"/>
</dbReference>
<name>A0A183IIH2_9BILA</name>
<dbReference type="Proteomes" id="UP000270296">
    <property type="component" value="Unassembled WGS sequence"/>
</dbReference>
<reference evidence="3" key="1">
    <citation type="submission" date="2016-06" db="UniProtKB">
        <authorList>
            <consortium name="WormBaseParasite"/>
        </authorList>
    </citation>
    <scope>IDENTIFICATION</scope>
</reference>
<dbReference type="WBParaSite" id="SBAD_0000357601-mRNA-1">
    <property type="protein sequence ID" value="SBAD_0000357601-mRNA-1"/>
    <property type="gene ID" value="SBAD_0000357601"/>
</dbReference>
<accession>A0A183IIH2</accession>
<dbReference type="AlphaFoldDB" id="A0A183IIH2"/>